<feature type="coiled-coil region" evidence="10">
    <location>
        <begin position="60"/>
        <end position="101"/>
    </location>
</feature>
<feature type="site" description="Important for serine binding" evidence="8">
    <location>
        <position position="382"/>
    </location>
</feature>
<feature type="domain" description="Aminoacyl-transfer RNA synthetases class-II family profile" evidence="11">
    <location>
        <begin position="139"/>
        <end position="407"/>
    </location>
</feature>
<comment type="catalytic activity">
    <reaction evidence="7">
        <text>tRNA(Sec) + L-serine + ATP = L-seryl-tRNA(Sec) + AMP + diphosphate + H(+)</text>
        <dbReference type="Rhea" id="RHEA:42580"/>
        <dbReference type="Rhea" id="RHEA-COMP:9742"/>
        <dbReference type="Rhea" id="RHEA-COMP:10128"/>
        <dbReference type="ChEBI" id="CHEBI:15378"/>
        <dbReference type="ChEBI" id="CHEBI:30616"/>
        <dbReference type="ChEBI" id="CHEBI:33019"/>
        <dbReference type="ChEBI" id="CHEBI:33384"/>
        <dbReference type="ChEBI" id="CHEBI:78442"/>
        <dbReference type="ChEBI" id="CHEBI:78533"/>
        <dbReference type="ChEBI" id="CHEBI:456215"/>
        <dbReference type="EC" id="6.1.1.11"/>
    </reaction>
</comment>
<proteinExistence type="inferred from homology"/>
<reference evidence="12 13" key="1">
    <citation type="submission" date="2018-04" db="EMBL/GenBank/DDBJ databases">
        <title>Genome of Nocardioides gansuensis WSJ-1.</title>
        <authorList>
            <person name="Wu S."/>
            <person name="Wang G."/>
        </authorList>
    </citation>
    <scope>NUCLEOTIDE SEQUENCE [LARGE SCALE GENOMIC DNA]</scope>
    <source>
        <strain evidence="12 13">WSJ-1</strain>
    </source>
</reference>
<dbReference type="InterPro" id="IPR015866">
    <property type="entry name" value="Ser-tRNA-synth_1_N"/>
</dbReference>
<dbReference type="AlphaFoldDB" id="A0A2T8F9E6"/>
<dbReference type="PANTHER" id="PTHR11778">
    <property type="entry name" value="SERYL-TRNA SYNTHETASE"/>
    <property type="match status" value="1"/>
</dbReference>
<keyword evidence="4 7" id="KW-0067">ATP-binding</keyword>
<dbReference type="PRINTS" id="PR00981">
    <property type="entry name" value="TRNASYNTHSER"/>
</dbReference>
<dbReference type="UniPathway" id="UPA00906">
    <property type="reaction ID" value="UER00895"/>
</dbReference>
<keyword evidence="2 7" id="KW-0436">Ligase</keyword>
<dbReference type="Pfam" id="PF00587">
    <property type="entry name" value="tRNA-synt_2b"/>
    <property type="match status" value="1"/>
</dbReference>
<comment type="caution">
    <text evidence="12">The sequence shown here is derived from an EMBL/GenBank/DDBJ whole genome shotgun (WGS) entry which is preliminary data.</text>
</comment>
<dbReference type="NCBIfam" id="TIGR00414">
    <property type="entry name" value="serS"/>
    <property type="match status" value="1"/>
</dbReference>
<keyword evidence="1 7" id="KW-0963">Cytoplasm</keyword>
<evidence type="ECO:0000256" key="5">
    <source>
        <dbReference type="ARBA" id="ARBA00022917"/>
    </source>
</evidence>
<accession>A0A2T8F9E6</accession>
<evidence type="ECO:0000256" key="1">
    <source>
        <dbReference type="ARBA" id="ARBA00022490"/>
    </source>
</evidence>
<dbReference type="HAMAP" id="MF_00176">
    <property type="entry name" value="Ser_tRNA_synth_type1"/>
    <property type="match status" value="1"/>
</dbReference>
<evidence type="ECO:0000313" key="12">
    <source>
        <dbReference type="EMBL" id="PVG82309.1"/>
    </source>
</evidence>
<dbReference type="InterPro" id="IPR045864">
    <property type="entry name" value="aa-tRNA-synth_II/BPL/LPL"/>
</dbReference>
<dbReference type="GO" id="GO:0016260">
    <property type="term" value="P:selenocysteine biosynthetic process"/>
    <property type="evidence" value="ECO:0007669"/>
    <property type="project" value="UniProtKB-UniRule"/>
</dbReference>
<dbReference type="InterPro" id="IPR006195">
    <property type="entry name" value="aa-tRNA-synth_II"/>
</dbReference>
<dbReference type="CDD" id="cd00770">
    <property type="entry name" value="SerRS_core"/>
    <property type="match status" value="1"/>
</dbReference>
<dbReference type="InterPro" id="IPR010978">
    <property type="entry name" value="tRNA-bd_arm"/>
</dbReference>
<dbReference type="InterPro" id="IPR002317">
    <property type="entry name" value="Ser-tRNA-ligase_type_1"/>
</dbReference>
<comment type="domain">
    <text evidence="7">Consists of two distinct domains, a catalytic core and a N-terminal extension that is involved in tRNA binding.</text>
</comment>
<dbReference type="InterPro" id="IPR033729">
    <property type="entry name" value="SerRS_core"/>
</dbReference>
<feature type="binding site" evidence="7 9">
    <location>
        <begin position="348"/>
        <end position="351"/>
    </location>
    <ligand>
        <name>ATP</name>
        <dbReference type="ChEBI" id="CHEBI:30616"/>
    </ligand>
</feature>
<comment type="subcellular location">
    <subcellularLocation>
        <location evidence="7">Cytoplasm</location>
    </subcellularLocation>
</comment>
<evidence type="ECO:0000256" key="2">
    <source>
        <dbReference type="ARBA" id="ARBA00022598"/>
    </source>
</evidence>
<keyword evidence="13" id="KW-1185">Reference proteome</keyword>
<evidence type="ECO:0000256" key="3">
    <source>
        <dbReference type="ARBA" id="ARBA00022741"/>
    </source>
</evidence>
<dbReference type="GO" id="GO:0004828">
    <property type="term" value="F:serine-tRNA ligase activity"/>
    <property type="evidence" value="ECO:0007669"/>
    <property type="project" value="UniProtKB-UniRule"/>
</dbReference>
<dbReference type="GO" id="GO:0005737">
    <property type="term" value="C:cytoplasm"/>
    <property type="evidence" value="ECO:0007669"/>
    <property type="project" value="UniProtKB-SubCell"/>
</dbReference>
<feature type="binding site" evidence="7">
    <location>
        <position position="277"/>
    </location>
    <ligand>
        <name>ATP</name>
        <dbReference type="ChEBI" id="CHEBI:30616"/>
    </ligand>
</feature>
<feature type="binding site" evidence="8">
    <location>
        <position position="380"/>
    </location>
    <ligand>
        <name>L-serine</name>
        <dbReference type="ChEBI" id="CHEBI:33384"/>
    </ligand>
</feature>
<keyword evidence="3 7" id="KW-0547">Nucleotide-binding</keyword>
<dbReference type="PIRSF" id="PIRSF001529">
    <property type="entry name" value="Ser-tRNA-synth_IIa"/>
    <property type="match status" value="1"/>
</dbReference>
<dbReference type="InterPro" id="IPR002314">
    <property type="entry name" value="aa-tRNA-synt_IIb"/>
</dbReference>
<evidence type="ECO:0000256" key="9">
    <source>
        <dbReference type="PIRSR" id="PIRSR001529-2"/>
    </source>
</evidence>
<keyword evidence="10" id="KW-0175">Coiled coil</keyword>
<dbReference type="Pfam" id="PF02403">
    <property type="entry name" value="Seryl_tRNA_N"/>
    <property type="match status" value="1"/>
</dbReference>
<dbReference type="EMBL" id="QDGZ01000005">
    <property type="protein sequence ID" value="PVG82309.1"/>
    <property type="molecule type" value="Genomic_DNA"/>
</dbReference>
<comment type="pathway">
    <text evidence="7">Aminoacyl-tRNA biosynthesis; selenocysteinyl-tRNA(Sec) biosynthesis; L-seryl-tRNA(Sec) from L-serine and tRNA(Sec): step 1/1.</text>
</comment>
<organism evidence="12 13">
    <name type="scientific">Nocardioides gansuensis</name>
    <dbReference type="NCBI Taxonomy" id="2138300"/>
    <lineage>
        <taxon>Bacteria</taxon>
        <taxon>Bacillati</taxon>
        <taxon>Actinomycetota</taxon>
        <taxon>Actinomycetes</taxon>
        <taxon>Propionibacteriales</taxon>
        <taxon>Nocardioidaceae</taxon>
        <taxon>Nocardioides</taxon>
    </lineage>
</organism>
<comment type="similarity">
    <text evidence="7">Belongs to the class-II aminoacyl-tRNA synthetase family. Type-1 seryl-tRNA synthetase subfamily.</text>
</comment>
<feature type="binding site" evidence="7 9">
    <location>
        <begin position="261"/>
        <end position="263"/>
    </location>
    <ligand>
        <name>ATP</name>
        <dbReference type="ChEBI" id="CHEBI:30616"/>
    </ligand>
</feature>
<dbReference type="InterPro" id="IPR042103">
    <property type="entry name" value="SerRS_1_N_sf"/>
</dbReference>
<evidence type="ECO:0000259" key="11">
    <source>
        <dbReference type="PROSITE" id="PS50862"/>
    </source>
</evidence>
<feature type="binding site" evidence="9">
    <location>
        <begin position="277"/>
        <end position="280"/>
    </location>
    <ligand>
        <name>ATP</name>
        <dbReference type="ChEBI" id="CHEBI:30616"/>
    </ligand>
</feature>
<feature type="binding site" evidence="7 8">
    <location>
        <position position="284"/>
    </location>
    <ligand>
        <name>L-serine</name>
        <dbReference type="ChEBI" id="CHEBI:33384"/>
    </ligand>
</feature>
<feature type="binding site" evidence="7">
    <location>
        <position position="382"/>
    </location>
    <ligand>
        <name>L-serine</name>
        <dbReference type="ChEBI" id="CHEBI:33384"/>
    </ligand>
</feature>
<dbReference type="PROSITE" id="PS50862">
    <property type="entry name" value="AA_TRNA_LIGASE_II"/>
    <property type="match status" value="1"/>
</dbReference>
<feature type="binding site" evidence="8">
    <location>
        <position position="261"/>
    </location>
    <ligand>
        <name>L-serine</name>
        <dbReference type="ChEBI" id="CHEBI:33384"/>
    </ligand>
</feature>
<dbReference type="Gene3D" id="3.30.930.10">
    <property type="entry name" value="Bira Bifunctional Protein, Domain 2"/>
    <property type="match status" value="1"/>
</dbReference>
<feature type="binding site" evidence="7">
    <location>
        <begin position="230"/>
        <end position="232"/>
    </location>
    <ligand>
        <name>L-serine</name>
        <dbReference type="ChEBI" id="CHEBI:33384"/>
    </ligand>
</feature>
<evidence type="ECO:0000313" key="13">
    <source>
        <dbReference type="Proteomes" id="UP000246018"/>
    </source>
</evidence>
<dbReference type="Gene3D" id="1.10.287.40">
    <property type="entry name" value="Serine-tRNA synthetase, tRNA binding domain"/>
    <property type="match status" value="1"/>
</dbReference>
<dbReference type="RefSeq" id="WP_116572613.1">
    <property type="nucleotide sequence ID" value="NZ_QDGZ01000005.1"/>
</dbReference>
<comment type="catalytic activity">
    <reaction evidence="7">
        <text>tRNA(Ser) + L-serine + ATP = L-seryl-tRNA(Ser) + AMP + diphosphate + H(+)</text>
        <dbReference type="Rhea" id="RHEA:12292"/>
        <dbReference type="Rhea" id="RHEA-COMP:9669"/>
        <dbReference type="Rhea" id="RHEA-COMP:9703"/>
        <dbReference type="ChEBI" id="CHEBI:15378"/>
        <dbReference type="ChEBI" id="CHEBI:30616"/>
        <dbReference type="ChEBI" id="CHEBI:33019"/>
        <dbReference type="ChEBI" id="CHEBI:33384"/>
        <dbReference type="ChEBI" id="CHEBI:78442"/>
        <dbReference type="ChEBI" id="CHEBI:78533"/>
        <dbReference type="ChEBI" id="CHEBI:456215"/>
        <dbReference type="EC" id="6.1.1.11"/>
    </reaction>
</comment>
<dbReference type="GO" id="GO:0006434">
    <property type="term" value="P:seryl-tRNA aminoacylation"/>
    <property type="evidence" value="ECO:0007669"/>
    <property type="project" value="UniProtKB-UniRule"/>
</dbReference>
<sequence>MIDPRLLRDDPDRVRAAQAKRGLSADVVDTALAADRARRDAIAAFEARRAEQKAAGKDVAKAQGEEKQALLAKVKDLAAEVKRLESALAEAEQAWDDAIKAIPNVAADEAPAGGEDDFVVLEHVGKPRDFEAEGFAPRDHVELGRLLGAIDLERGAKVSGSRFYFLTGVGAQLELALVNMAMDQARAAGFTQVIAPSLVKPRAMDGTGFLGQAADDVYRIEGEDLYLVGTSEVPMAAYHSDEILDAASLPLRYAAFSPCFRKEAGSHGKDTKGIIRVHWFDKVEMFVYTTVEESYAEHERLLGWEKEFLDKLELAYRVIDVAAGDLGLSAQRKFDCEAWIPTQGRYRELTSTSNCTEFQSRRLDIRTRVDGQTAPVATLNGTLTAITRAIVAILETHQQADGSVRVPKALQPYLGGLEVLTPIGSIGG</sequence>
<keyword evidence="5 7" id="KW-0648">Protein biosynthesis</keyword>
<dbReference type="OrthoDB" id="9804647at2"/>
<feature type="binding site" evidence="8">
    <location>
        <position position="230"/>
    </location>
    <ligand>
        <name>L-serine</name>
        <dbReference type="ChEBI" id="CHEBI:33384"/>
    </ligand>
</feature>
<dbReference type="SUPFAM" id="SSF55681">
    <property type="entry name" value="Class II aaRS and biotin synthetases"/>
    <property type="match status" value="1"/>
</dbReference>
<evidence type="ECO:0000256" key="8">
    <source>
        <dbReference type="PIRSR" id="PIRSR001529-1"/>
    </source>
</evidence>
<dbReference type="Proteomes" id="UP000246018">
    <property type="component" value="Unassembled WGS sequence"/>
</dbReference>
<dbReference type="SUPFAM" id="SSF46589">
    <property type="entry name" value="tRNA-binding arm"/>
    <property type="match status" value="1"/>
</dbReference>
<gene>
    <name evidence="7" type="primary">serS</name>
    <name evidence="12" type="ORF">DDE18_12505</name>
</gene>
<evidence type="ECO:0000256" key="6">
    <source>
        <dbReference type="ARBA" id="ARBA00023146"/>
    </source>
</evidence>
<dbReference type="EC" id="6.1.1.11" evidence="7"/>
<dbReference type="FunFam" id="3.30.930.10:FF:000048">
    <property type="entry name" value="Serine--tRNA ligase"/>
    <property type="match status" value="1"/>
</dbReference>
<comment type="subunit">
    <text evidence="7">Homodimer. The tRNA molecule binds across the dimer.</text>
</comment>
<evidence type="ECO:0000256" key="7">
    <source>
        <dbReference type="HAMAP-Rule" id="MF_00176"/>
    </source>
</evidence>
<evidence type="ECO:0000256" key="10">
    <source>
        <dbReference type="SAM" id="Coils"/>
    </source>
</evidence>
<comment type="function">
    <text evidence="7">Catalyzes the attachment of serine to tRNA(Ser). Is also able to aminoacylate tRNA(Sec) with serine, to form the misacylated tRNA L-seryl-tRNA(Sec), which will be further converted into selenocysteinyl-tRNA(Sec).</text>
</comment>
<evidence type="ECO:0000256" key="4">
    <source>
        <dbReference type="ARBA" id="ARBA00022840"/>
    </source>
</evidence>
<keyword evidence="6 7" id="KW-0030">Aminoacyl-tRNA synthetase</keyword>
<name>A0A2T8F9E6_9ACTN</name>
<dbReference type="GO" id="GO:0005524">
    <property type="term" value="F:ATP binding"/>
    <property type="evidence" value="ECO:0007669"/>
    <property type="project" value="UniProtKB-UniRule"/>
</dbReference>
<protein>
    <recommendedName>
        <fullName evidence="7">Serine--tRNA ligase</fullName>
        <ecNumber evidence="7">6.1.1.11</ecNumber>
    </recommendedName>
    <alternativeName>
        <fullName evidence="7">Seryl-tRNA synthetase</fullName>
        <shortName evidence="7">SerRS</shortName>
    </alternativeName>
    <alternativeName>
        <fullName evidence="7">Seryl-tRNA(Ser/Sec) synthetase</fullName>
    </alternativeName>
</protein>